<name>A0A316WVP3_9FLAO</name>
<dbReference type="InterPro" id="IPR039426">
    <property type="entry name" value="TonB-dep_rcpt-like"/>
</dbReference>
<dbReference type="Pfam" id="PF07715">
    <property type="entry name" value="Plug"/>
    <property type="match status" value="1"/>
</dbReference>
<keyword evidence="7" id="KW-0998">Cell outer membrane</keyword>
<dbReference type="InterPro" id="IPR012910">
    <property type="entry name" value="Plug_dom"/>
</dbReference>
<evidence type="ECO:0000313" key="12">
    <source>
        <dbReference type="Proteomes" id="UP000236413"/>
    </source>
</evidence>
<dbReference type="GO" id="GO:0009279">
    <property type="term" value="C:cell outer membrane"/>
    <property type="evidence" value="ECO:0007669"/>
    <property type="project" value="UniProtKB-SubCell"/>
</dbReference>
<keyword evidence="5 8" id="KW-0732">Signal</keyword>
<reference evidence="11 12" key="1">
    <citation type="submission" date="2018-04" db="EMBL/GenBank/DDBJ databases">
        <title>Chryseobacterium oncorhynchi 701B-08T from rainbow trout, and Chryseobacterium viscerum 687B-08T from diseased fish.</title>
        <authorList>
            <person name="Jeong J.-J."/>
            <person name="Lee Y.J."/>
            <person name="Pathiraja D."/>
            <person name="Park B."/>
            <person name="Choi I.-G."/>
            <person name="Kim K.D."/>
        </authorList>
    </citation>
    <scope>NUCLEOTIDE SEQUENCE [LARGE SCALE GENOMIC DNA]</scope>
    <source>
        <strain evidence="11 12">687B-08</strain>
    </source>
</reference>
<evidence type="ECO:0000256" key="8">
    <source>
        <dbReference type="SAM" id="SignalP"/>
    </source>
</evidence>
<keyword evidence="11" id="KW-0675">Receptor</keyword>
<protein>
    <submittedName>
        <fullName evidence="11">TonB-dependent receptor</fullName>
    </submittedName>
</protein>
<dbReference type="Pfam" id="PF14905">
    <property type="entry name" value="OMP_b-brl_3"/>
    <property type="match status" value="1"/>
</dbReference>
<keyword evidence="4" id="KW-0812">Transmembrane</keyword>
<feature type="domain" description="Outer membrane protein beta-barrel" evidence="10">
    <location>
        <begin position="300"/>
        <end position="698"/>
    </location>
</feature>
<evidence type="ECO:0000256" key="5">
    <source>
        <dbReference type="ARBA" id="ARBA00022729"/>
    </source>
</evidence>
<dbReference type="PANTHER" id="PTHR30069:SF29">
    <property type="entry name" value="HEMOGLOBIN AND HEMOGLOBIN-HAPTOGLOBIN-BINDING PROTEIN 1-RELATED"/>
    <property type="match status" value="1"/>
</dbReference>
<dbReference type="PANTHER" id="PTHR30069">
    <property type="entry name" value="TONB-DEPENDENT OUTER MEMBRANE RECEPTOR"/>
    <property type="match status" value="1"/>
</dbReference>
<dbReference type="GO" id="GO:0015344">
    <property type="term" value="F:siderophore uptake transmembrane transporter activity"/>
    <property type="evidence" value="ECO:0007669"/>
    <property type="project" value="TreeGrafter"/>
</dbReference>
<proteinExistence type="predicted"/>
<dbReference type="SUPFAM" id="SSF56935">
    <property type="entry name" value="Porins"/>
    <property type="match status" value="1"/>
</dbReference>
<dbReference type="AlphaFoldDB" id="A0A316WVP3"/>
<keyword evidence="2" id="KW-0813">Transport</keyword>
<evidence type="ECO:0000256" key="4">
    <source>
        <dbReference type="ARBA" id="ARBA00022692"/>
    </source>
</evidence>
<organism evidence="11 12">
    <name type="scientific">Chryseobacterium viscerum</name>
    <dbReference type="NCBI Taxonomy" id="1037377"/>
    <lineage>
        <taxon>Bacteria</taxon>
        <taxon>Pseudomonadati</taxon>
        <taxon>Bacteroidota</taxon>
        <taxon>Flavobacteriia</taxon>
        <taxon>Flavobacteriales</taxon>
        <taxon>Weeksellaceae</taxon>
        <taxon>Chryseobacterium group</taxon>
        <taxon>Chryseobacterium</taxon>
    </lineage>
</organism>
<dbReference type="Gene3D" id="2.40.170.20">
    <property type="entry name" value="TonB-dependent receptor, beta-barrel domain"/>
    <property type="match status" value="1"/>
</dbReference>
<comment type="subcellular location">
    <subcellularLocation>
        <location evidence="1">Cell outer membrane</location>
        <topology evidence="1">Multi-pass membrane protein</topology>
    </subcellularLocation>
</comment>
<dbReference type="Proteomes" id="UP000236413">
    <property type="component" value="Unassembled WGS sequence"/>
</dbReference>
<accession>A0A316WVP3</accession>
<sequence length="720" mass="83258">MMIKLWFLILFLLLSFYGKAQKVASDSLTKIKSSTTNISEVVIQSAPRKMKLNDGNVVMAVAGNKDFKTSTHLLEVLRKTPGVTVDQEDGIFIGGRITPAIFIDGKPVVMSNQEIQAYLRSLSPEMVESVEVNTNPSSKYDAEFKGIIDIKLKKNTNLGWKANYNGNVYTNKFNYRENAFNLSYHTGKATYNLQAGYNEGISTYRYQALQRLANTNVMRTNTYQEDFGKVYNIQAGADFRLNDKNRAGISLRSNFRENDRTRSGSLYATDKSETQLVFHTVSENPTDYLQDNYGIAADYSFQNKGFTISFLGNYLAVKNKQDDDFINKDKATANLLSYWKSDLLNKINIYTAQIDASQKINNIDIEAGIKYSNSDTHNNIRYDTLSVGNQFVFDPTRSNVFSYKEKIWAGYIAYRQKIGNLQMNAGLRFENTNSISNAVTLDSVVSRNYLEWLPSFSTSYTFNKSSELSLSYSRKITRPAFSQLNPFRFYFSPLNYWIGNPYLRPSFTSQIKATYRYKNWVTSFTVGKEKDFMTRYPIYNPETNVLQYLGTNLPYRNFAIFETSFPVRITKWWNITSQFTGNYNYEFMPYLDEVFALNIYNYGVRINQVFSLPKGYTVNIFANYESKTGNSLYIIKPRYTIDVSVQKSWLDNKLNTKIGFNNLLDSYDQQLEFRHKQIMDNRLKHWWDSSRLVFSLSYSIGSTKYQVKETQKTEEENRAR</sequence>
<evidence type="ECO:0000256" key="1">
    <source>
        <dbReference type="ARBA" id="ARBA00004571"/>
    </source>
</evidence>
<dbReference type="Gene3D" id="2.170.130.10">
    <property type="entry name" value="TonB-dependent receptor, plug domain"/>
    <property type="match status" value="1"/>
</dbReference>
<evidence type="ECO:0000313" key="11">
    <source>
        <dbReference type="EMBL" id="PWN65209.1"/>
    </source>
</evidence>
<dbReference type="GO" id="GO:0044718">
    <property type="term" value="P:siderophore transmembrane transport"/>
    <property type="evidence" value="ECO:0007669"/>
    <property type="project" value="TreeGrafter"/>
</dbReference>
<gene>
    <name evidence="11" type="ORF">C1634_000235</name>
</gene>
<dbReference type="InterPro" id="IPR041700">
    <property type="entry name" value="OMP_b-brl_3"/>
</dbReference>
<feature type="signal peptide" evidence="8">
    <location>
        <begin position="1"/>
        <end position="20"/>
    </location>
</feature>
<keyword evidence="6" id="KW-0472">Membrane</keyword>
<feature type="chain" id="PRO_5016433279" evidence="8">
    <location>
        <begin position="21"/>
        <end position="720"/>
    </location>
</feature>
<dbReference type="RefSeq" id="WP_109737753.1">
    <property type="nucleotide sequence ID" value="NZ_PPEG02000001.1"/>
</dbReference>
<dbReference type="EMBL" id="PPEG02000001">
    <property type="protein sequence ID" value="PWN65209.1"/>
    <property type="molecule type" value="Genomic_DNA"/>
</dbReference>
<feature type="domain" description="TonB-dependent receptor plug" evidence="9">
    <location>
        <begin position="69"/>
        <end position="140"/>
    </location>
</feature>
<evidence type="ECO:0000256" key="6">
    <source>
        <dbReference type="ARBA" id="ARBA00023136"/>
    </source>
</evidence>
<evidence type="ECO:0000256" key="7">
    <source>
        <dbReference type="ARBA" id="ARBA00023237"/>
    </source>
</evidence>
<evidence type="ECO:0000259" key="9">
    <source>
        <dbReference type="Pfam" id="PF07715"/>
    </source>
</evidence>
<keyword evidence="3" id="KW-1134">Transmembrane beta strand</keyword>
<dbReference type="InterPro" id="IPR037066">
    <property type="entry name" value="Plug_dom_sf"/>
</dbReference>
<comment type="caution">
    <text evidence="11">The sequence shown here is derived from an EMBL/GenBank/DDBJ whole genome shotgun (WGS) entry which is preliminary data.</text>
</comment>
<evidence type="ECO:0000256" key="2">
    <source>
        <dbReference type="ARBA" id="ARBA00022448"/>
    </source>
</evidence>
<evidence type="ECO:0000259" key="10">
    <source>
        <dbReference type="Pfam" id="PF14905"/>
    </source>
</evidence>
<evidence type="ECO:0000256" key="3">
    <source>
        <dbReference type="ARBA" id="ARBA00022452"/>
    </source>
</evidence>
<dbReference type="InterPro" id="IPR036942">
    <property type="entry name" value="Beta-barrel_TonB_sf"/>
</dbReference>